<evidence type="ECO:0000256" key="4">
    <source>
        <dbReference type="SAM" id="Coils"/>
    </source>
</evidence>
<dbReference type="Gene3D" id="1.25.40.10">
    <property type="entry name" value="Tetratricopeptide repeat domain"/>
    <property type="match status" value="5"/>
</dbReference>
<dbReference type="InterPro" id="IPR031101">
    <property type="entry name" value="Ctr9"/>
</dbReference>
<dbReference type="InterPro" id="IPR019734">
    <property type="entry name" value="TPR_rpt"/>
</dbReference>
<comment type="caution">
    <text evidence="6">The sequence shown here is derived from an EMBL/GenBank/DDBJ whole genome shotgun (WGS) entry which is preliminary data.</text>
</comment>
<proteinExistence type="predicted"/>
<dbReference type="Pfam" id="PF13174">
    <property type="entry name" value="TPR_6"/>
    <property type="match status" value="1"/>
</dbReference>
<protein>
    <recommendedName>
        <fullName evidence="8">Tetratricopeptide repeat protein 1</fullName>
    </recommendedName>
</protein>
<evidence type="ECO:0000256" key="1">
    <source>
        <dbReference type="ARBA" id="ARBA00022737"/>
    </source>
</evidence>
<dbReference type="PANTHER" id="PTHR14027:SF2">
    <property type="entry name" value="RNA POLYMERASE-ASSOCIATED PROTEIN CTR9 HOMOLOG"/>
    <property type="match status" value="1"/>
</dbReference>
<sequence length="1182" mass="133221">MSAVYANGANGVNGAGKMFPPPRYSDVPSAITISVADEEGGQLDVEVALDEDIQDDPTELCAILENEKSLTSTWVQVAVAYAKQKKVDVAIDVLRQAIGVFGRARAEERLSILNGLCWLYLLKCREAPRVKSDPNADPSIQTKDHWIQAATGVLNDASRISPSHPPLFLARGVLQLLRASLQAPSTTAGPNAMSAERAETLKQAAKCFDDALRASGGKNLMAKMGKARVSYSMGKWAEALKGYQNVLESSPDLIDPDPRIGIGCCFWHLGFKDDAASAWQRSLDLNSKSKIALILLAIYNLHRTAGLPPTDPDFTKYYKKATNEYMMPAMKLDNTFPITCATLGSYFIMRKDMKKAQTVARRAIDLTDVNAIASDGWYQLARKAHQEGDTTDAAACYAKSDQARGGDERGYIPAKFGSAQMNVLTQNYDGAKFRLEKILQQQPTLEAQTLLGTLYAEDVFASQDSKSGEDKSAELKKALKYLEDVQKAWRDPKKKVTPDQSVLLNLARLYEADHPEKSLKCLEEVEQMELDAIPEEDYPEDIEEEAELKAALRELLPPQLLNNMGCFHFQADRFSRARELFQTALKSCVNAASRDESIDTDALVTSISYNLGRCYESEGMLDEAKDVYENLLKRHADYVDARIRLTYIALRQHPNDQGPRAMKDLYKENEDNIEVRALNGWYMNKSKRRTQNFAADEEQRHYKHTLQKSDKHDRYSLMGMGNIHLAIAREMPRSSEQEKEKRRKSYERAVEFFDKVLQLDPKNAYAAQGIAIALVEDKKDYSAALQIFTKVKETLKDHSVYVNLGHTYCEIKQYARAIENYEAALGKGRQSDPKILACLGRTWYLRARHDRSMDAWRTALDYSKQALKVAPSDLNAQFNVAYIQYQIAQTIITLQESQRTLAEVDEATKGLQEAIESLEQIAKAEAPPFPRNDITSRANMGRNTMAKQLERAHDKQAAYEQQNASKLDQARKQREEELRQREEAKRQNEEAARERRRKIIEEQERIAARDRELMEKRTEEERRRMEDDEDRELRKAERRARGPKQPKRKKKDADSDTEGLGSDSDAAEPRSRRRRTTASGTEGLSDEERPREKKKRKLARKSEPAGKFKSSEFVDDDSDSDANLPAEDTEKADAQLASEDDGVAAPRARKGRVVDDEDEDEDEGIAAPAANGAVPMDEDEDE</sequence>
<dbReference type="GO" id="GO:0000993">
    <property type="term" value="F:RNA polymerase II complex binding"/>
    <property type="evidence" value="ECO:0007669"/>
    <property type="project" value="TreeGrafter"/>
</dbReference>
<evidence type="ECO:0000313" key="6">
    <source>
        <dbReference type="EMBL" id="KAH7087631.1"/>
    </source>
</evidence>
<dbReference type="Pfam" id="PF13374">
    <property type="entry name" value="TPR_10"/>
    <property type="match status" value="1"/>
</dbReference>
<feature type="compositionally biased region" description="Acidic residues" evidence="5">
    <location>
        <begin position="1155"/>
        <end position="1164"/>
    </location>
</feature>
<dbReference type="InterPro" id="IPR011990">
    <property type="entry name" value="TPR-like_helical_dom_sf"/>
</dbReference>
<evidence type="ECO:0000313" key="7">
    <source>
        <dbReference type="Proteomes" id="UP000813461"/>
    </source>
</evidence>
<feature type="compositionally biased region" description="Basic and acidic residues" evidence="5">
    <location>
        <begin position="1011"/>
        <end position="1035"/>
    </location>
</feature>
<dbReference type="SUPFAM" id="SSF48452">
    <property type="entry name" value="TPR-like"/>
    <property type="match status" value="2"/>
</dbReference>
<dbReference type="Proteomes" id="UP000813461">
    <property type="component" value="Unassembled WGS sequence"/>
</dbReference>
<feature type="region of interest" description="Disordered" evidence="5">
    <location>
        <begin position="947"/>
        <end position="995"/>
    </location>
</feature>
<dbReference type="GO" id="GO:0006355">
    <property type="term" value="P:regulation of DNA-templated transcription"/>
    <property type="evidence" value="ECO:0007669"/>
    <property type="project" value="InterPro"/>
</dbReference>
<feature type="region of interest" description="Disordered" evidence="5">
    <location>
        <begin position="1011"/>
        <end position="1182"/>
    </location>
</feature>
<evidence type="ECO:0000256" key="3">
    <source>
        <dbReference type="PROSITE-ProRule" id="PRU00339"/>
    </source>
</evidence>
<feature type="repeat" description="TPR" evidence="3">
    <location>
        <begin position="798"/>
        <end position="831"/>
    </location>
</feature>
<dbReference type="EMBL" id="JAGMVJ010000009">
    <property type="protein sequence ID" value="KAH7087631.1"/>
    <property type="molecule type" value="Genomic_DNA"/>
</dbReference>
<dbReference type="AlphaFoldDB" id="A0A8K0VZK9"/>
<name>A0A8K0VZK9_9PLEO</name>
<dbReference type="FunFam" id="1.25.40.10:FF:003651">
    <property type="entry name" value="RNA polymerase II transcription elongation factor (Ctr9), putative (AFU_orthologue AFUA_5G05870)"/>
    <property type="match status" value="1"/>
</dbReference>
<feature type="compositionally biased region" description="Basic and acidic residues" evidence="5">
    <location>
        <begin position="948"/>
        <end position="957"/>
    </location>
</feature>
<evidence type="ECO:0000256" key="5">
    <source>
        <dbReference type="SAM" id="MobiDB-lite"/>
    </source>
</evidence>
<dbReference type="OrthoDB" id="343875at2759"/>
<feature type="compositionally biased region" description="Basic residues" evidence="5">
    <location>
        <begin position="1036"/>
        <end position="1050"/>
    </location>
</feature>
<evidence type="ECO:0000256" key="2">
    <source>
        <dbReference type="ARBA" id="ARBA00022803"/>
    </source>
</evidence>
<reference evidence="6" key="1">
    <citation type="journal article" date="2021" name="Nat. Commun.">
        <title>Genetic determinants of endophytism in the Arabidopsis root mycobiome.</title>
        <authorList>
            <person name="Mesny F."/>
            <person name="Miyauchi S."/>
            <person name="Thiergart T."/>
            <person name="Pickel B."/>
            <person name="Atanasova L."/>
            <person name="Karlsson M."/>
            <person name="Huettel B."/>
            <person name="Barry K.W."/>
            <person name="Haridas S."/>
            <person name="Chen C."/>
            <person name="Bauer D."/>
            <person name="Andreopoulos W."/>
            <person name="Pangilinan J."/>
            <person name="LaButti K."/>
            <person name="Riley R."/>
            <person name="Lipzen A."/>
            <person name="Clum A."/>
            <person name="Drula E."/>
            <person name="Henrissat B."/>
            <person name="Kohler A."/>
            <person name="Grigoriev I.V."/>
            <person name="Martin F.M."/>
            <person name="Hacquard S."/>
        </authorList>
    </citation>
    <scope>NUCLEOTIDE SEQUENCE</scope>
    <source>
        <strain evidence="6">MPI-SDFR-AT-0120</strain>
    </source>
</reference>
<gene>
    <name evidence="6" type="ORF">FB567DRAFT_592304</name>
</gene>
<dbReference type="Pfam" id="PF13181">
    <property type="entry name" value="TPR_8"/>
    <property type="match status" value="1"/>
</dbReference>
<keyword evidence="1" id="KW-0677">Repeat</keyword>
<feature type="compositionally biased region" description="Basic and acidic residues" evidence="5">
    <location>
        <begin position="968"/>
        <end position="995"/>
    </location>
</feature>
<keyword evidence="2 3" id="KW-0802">TPR repeat</keyword>
<organism evidence="6 7">
    <name type="scientific">Paraphoma chrysanthemicola</name>
    <dbReference type="NCBI Taxonomy" id="798071"/>
    <lineage>
        <taxon>Eukaryota</taxon>
        <taxon>Fungi</taxon>
        <taxon>Dikarya</taxon>
        <taxon>Ascomycota</taxon>
        <taxon>Pezizomycotina</taxon>
        <taxon>Dothideomycetes</taxon>
        <taxon>Pleosporomycetidae</taxon>
        <taxon>Pleosporales</taxon>
        <taxon>Pleosporineae</taxon>
        <taxon>Phaeosphaeriaceae</taxon>
        <taxon>Paraphoma</taxon>
    </lineage>
</organism>
<keyword evidence="4" id="KW-0175">Coiled coil</keyword>
<dbReference type="SMART" id="SM00028">
    <property type="entry name" value="TPR"/>
    <property type="match status" value="10"/>
</dbReference>
<dbReference type="PANTHER" id="PTHR14027">
    <property type="entry name" value="RNA POLYMERASE-ASSOCIATED PROTEIN CTR9"/>
    <property type="match status" value="1"/>
</dbReference>
<feature type="compositionally biased region" description="Basic and acidic residues" evidence="5">
    <location>
        <begin position="1100"/>
        <end position="1112"/>
    </location>
</feature>
<feature type="coiled-coil region" evidence="4">
    <location>
        <begin position="894"/>
        <end position="921"/>
    </location>
</feature>
<dbReference type="GO" id="GO:0006368">
    <property type="term" value="P:transcription elongation by RNA polymerase II"/>
    <property type="evidence" value="ECO:0007669"/>
    <property type="project" value="TreeGrafter"/>
</dbReference>
<dbReference type="PROSITE" id="PS50005">
    <property type="entry name" value="TPR"/>
    <property type="match status" value="1"/>
</dbReference>
<keyword evidence="7" id="KW-1185">Reference proteome</keyword>
<accession>A0A8K0VZK9</accession>
<dbReference type="GO" id="GO:0016593">
    <property type="term" value="C:Cdc73/Paf1 complex"/>
    <property type="evidence" value="ECO:0007669"/>
    <property type="project" value="TreeGrafter"/>
</dbReference>
<evidence type="ECO:0008006" key="8">
    <source>
        <dbReference type="Google" id="ProtNLM"/>
    </source>
</evidence>